<proteinExistence type="predicted"/>
<dbReference type="EMBL" id="CP018791">
    <property type="protein sequence ID" value="ARR02079.1"/>
    <property type="molecule type" value="Genomic_DNA"/>
</dbReference>
<accession>A0A1X9T139</accession>
<dbReference type="OrthoDB" id="5353980at2"/>
<organism evidence="7 8">
    <name type="scientific">Campylobacter vicugnae</name>
    <dbReference type="NCBI Taxonomy" id="1660076"/>
    <lineage>
        <taxon>Bacteria</taxon>
        <taxon>Pseudomonadati</taxon>
        <taxon>Campylobacterota</taxon>
        <taxon>Epsilonproteobacteria</taxon>
        <taxon>Campylobacterales</taxon>
        <taxon>Campylobacteraceae</taxon>
        <taxon>Campylobacter</taxon>
    </lineage>
</organism>
<protein>
    <submittedName>
        <fullName evidence="7">Type IV secretion system protein VirB8</fullName>
    </submittedName>
</protein>
<evidence type="ECO:0000259" key="6">
    <source>
        <dbReference type="Pfam" id="PF04335"/>
    </source>
</evidence>
<dbReference type="InterPro" id="IPR007430">
    <property type="entry name" value="VirB8"/>
</dbReference>
<comment type="subcellular location">
    <subcellularLocation>
        <location evidence="1">Membrane</location>
        <topology evidence="1">Single-pass membrane protein</topology>
    </subcellularLocation>
</comment>
<keyword evidence="3 5" id="KW-1133">Transmembrane helix</keyword>
<reference evidence="7 8" key="1">
    <citation type="journal article" date="2017" name="Genome Biol. Evol.">
        <title>Comparative Genomic Analysis Identifies a Campylobacter Clade Deficient in Selenium Metabolism.</title>
        <authorList>
            <person name="Miller W.G."/>
            <person name="Yee E."/>
            <person name="Lopes B.S."/>
            <person name="Chapman M.H."/>
            <person name="Huynh S."/>
            <person name="Bono J.L."/>
            <person name="Parker C.T."/>
            <person name="Strachan N.J.C."/>
            <person name="Forbes K.J."/>
        </authorList>
    </citation>
    <scope>NUCLEOTIDE SEQUENCE [LARGE SCALE GENOMIC DNA]</scope>
    <source>
        <strain evidence="7 8">RM8964</strain>
    </source>
</reference>
<evidence type="ECO:0000256" key="4">
    <source>
        <dbReference type="ARBA" id="ARBA00023136"/>
    </source>
</evidence>
<dbReference type="RefSeq" id="WP_086333582.1">
    <property type="nucleotide sequence ID" value="NZ_CP018791.1"/>
</dbReference>
<dbReference type="CDD" id="cd16424">
    <property type="entry name" value="VirB8"/>
    <property type="match status" value="1"/>
</dbReference>
<evidence type="ECO:0000256" key="5">
    <source>
        <dbReference type="SAM" id="Phobius"/>
    </source>
</evidence>
<dbReference type="SUPFAM" id="SSF54427">
    <property type="entry name" value="NTF2-like"/>
    <property type="match status" value="1"/>
</dbReference>
<dbReference type="Proteomes" id="UP000194265">
    <property type="component" value="Chromosome"/>
</dbReference>
<dbReference type="Pfam" id="PF04335">
    <property type="entry name" value="VirB8"/>
    <property type="match status" value="1"/>
</dbReference>
<dbReference type="AlphaFoldDB" id="A0A1X9T139"/>
<keyword evidence="2 5" id="KW-0812">Transmembrane</keyword>
<dbReference type="InterPro" id="IPR032710">
    <property type="entry name" value="NTF2-like_dom_sf"/>
</dbReference>
<evidence type="ECO:0000256" key="1">
    <source>
        <dbReference type="ARBA" id="ARBA00004167"/>
    </source>
</evidence>
<dbReference type="STRING" id="1660074.CVIC8964_0664"/>
<feature type="transmembrane region" description="Helical" evidence="5">
    <location>
        <begin position="23"/>
        <end position="48"/>
    </location>
</feature>
<keyword evidence="4 5" id="KW-0472">Membrane</keyword>
<sequence>MDLKDKKKDPNYLFSLERNIKAYMLYIILILGISTILLSISIIVLTPLKETKPYLMFFSTPETNFVRVEPANFNIRSDQQLMKNILAGYVKNREMINRVNDIERYEIIRIQSSKPVWDGFNAIVTQPNSIYTTKNTYRNVKIINVTILNSSVATVDFVAQIFNQNNNLIDTKKYRASIKFEFKPTEDIYSSTIQNPTGFNVVTYALTDIVDIEDKKDDK</sequence>
<evidence type="ECO:0000256" key="2">
    <source>
        <dbReference type="ARBA" id="ARBA00022692"/>
    </source>
</evidence>
<gene>
    <name evidence="7" type="ORF">CVIC8964_0664</name>
</gene>
<dbReference type="Gene3D" id="3.10.450.230">
    <property type="entry name" value="VirB8 protein"/>
    <property type="match status" value="1"/>
</dbReference>
<evidence type="ECO:0000256" key="3">
    <source>
        <dbReference type="ARBA" id="ARBA00022989"/>
    </source>
</evidence>
<evidence type="ECO:0000313" key="8">
    <source>
        <dbReference type="Proteomes" id="UP000194265"/>
    </source>
</evidence>
<evidence type="ECO:0000313" key="7">
    <source>
        <dbReference type="EMBL" id="ARR02079.1"/>
    </source>
</evidence>
<feature type="domain" description="Bacterial virulence protein VirB8" evidence="6">
    <location>
        <begin position="25"/>
        <end position="206"/>
    </location>
</feature>
<name>A0A1X9T139_9BACT</name>
<dbReference type="GO" id="GO:0016020">
    <property type="term" value="C:membrane"/>
    <property type="evidence" value="ECO:0007669"/>
    <property type="project" value="UniProtKB-SubCell"/>
</dbReference>